<sequence>MTDLRYLDLHGDRVAYLDVGAGDETLLLLHGMAGSSDTWRSVIPQLSKRYRVIAPDLLGHGQSAKPRGDYSLGAFAAWLRDLLDELGVASVTIVGQSLGGGVAMQFVYQHPDYCRRLVLISSGGLGQDVGWTLRLLSAPGSELLLPVITLPPLIRAGEKLRSWFSAANVGSPRGAEMWSAYSSLADSQTRQAFLRTLRSVVDYRGQAVSALNKLHLTSELPLMVIWGNRDRIIPVDHGFALDQHRPGCRIEVLDGVGHFPHVETPDVVVDLLDDFIAITEQPSRRRPETPIS</sequence>
<dbReference type="Pfam" id="PF00561">
    <property type="entry name" value="Abhydrolase_1"/>
    <property type="match status" value="1"/>
</dbReference>
<evidence type="ECO:0000313" key="2">
    <source>
        <dbReference type="EMBL" id="SRX83284.1"/>
    </source>
</evidence>
<dbReference type="GO" id="GO:0016787">
    <property type="term" value="F:hydrolase activity"/>
    <property type="evidence" value="ECO:0007669"/>
    <property type="project" value="UniProtKB-KW"/>
</dbReference>
<dbReference type="PRINTS" id="PR00111">
    <property type="entry name" value="ABHYDROLASE"/>
</dbReference>
<gene>
    <name evidence="2" type="ORF">MPP7335_05058</name>
</gene>
<dbReference type="STRING" id="39692.BST38_20885"/>
<dbReference type="Gene3D" id="3.40.50.1820">
    <property type="entry name" value="alpha/beta hydrolase"/>
    <property type="match status" value="1"/>
</dbReference>
<protein>
    <submittedName>
        <fullName evidence="2">Hydrolase [Rhodococcus jostii RHA1]</fullName>
    </submittedName>
</protein>
<proteinExistence type="predicted"/>
<keyword evidence="2" id="KW-0378">Hydrolase</keyword>
<dbReference type="InterPro" id="IPR050266">
    <property type="entry name" value="AB_hydrolase_sf"/>
</dbReference>
<dbReference type="InterPro" id="IPR000073">
    <property type="entry name" value="AB_hydrolase_1"/>
</dbReference>
<accession>A0A375YQP4</accession>
<dbReference type="GO" id="GO:0016020">
    <property type="term" value="C:membrane"/>
    <property type="evidence" value="ECO:0007669"/>
    <property type="project" value="TreeGrafter"/>
</dbReference>
<dbReference type="EMBL" id="UEGS01000001">
    <property type="protein sequence ID" value="SRX83284.1"/>
    <property type="molecule type" value="Genomic_DNA"/>
</dbReference>
<dbReference type="SUPFAM" id="SSF53474">
    <property type="entry name" value="alpha/beta-Hydrolases"/>
    <property type="match status" value="1"/>
</dbReference>
<dbReference type="Proteomes" id="UP000252008">
    <property type="component" value="Unassembled WGS sequence"/>
</dbReference>
<evidence type="ECO:0000259" key="1">
    <source>
        <dbReference type="Pfam" id="PF00561"/>
    </source>
</evidence>
<organism evidence="2 3">
    <name type="scientific">Mycolicibacterium parafortuitum</name>
    <name type="common">Mycobacterium parafortuitum</name>
    <dbReference type="NCBI Taxonomy" id="39692"/>
    <lineage>
        <taxon>Bacteria</taxon>
        <taxon>Bacillati</taxon>
        <taxon>Actinomycetota</taxon>
        <taxon>Actinomycetes</taxon>
        <taxon>Mycobacteriales</taxon>
        <taxon>Mycobacteriaceae</taxon>
        <taxon>Mycolicibacterium</taxon>
    </lineage>
</organism>
<dbReference type="InterPro" id="IPR029058">
    <property type="entry name" value="AB_hydrolase_fold"/>
</dbReference>
<dbReference type="AlphaFoldDB" id="A0A375YQP4"/>
<dbReference type="PANTHER" id="PTHR43798">
    <property type="entry name" value="MONOACYLGLYCEROL LIPASE"/>
    <property type="match status" value="1"/>
</dbReference>
<dbReference type="PANTHER" id="PTHR43798:SF33">
    <property type="entry name" value="HYDROLASE, PUTATIVE (AFU_ORTHOLOGUE AFUA_2G14860)-RELATED"/>
    <property type="match status" value="1"/>
</dbReference>
<reference evidence="2 3" key="1">
    <citation type="submission" date="2018-05" db="EMBL/GenBank/DDBJ databases">
        <authorList>
            <consortium name="IHU Genomes"/>
        </authorList>
    </citation>
    <scope>NUCLEOTIDE SEQUENCE [LARGE SCALE GENOMIC DNA]</scope>
    <source>
        <strain evidence="2 3">P7335</strain>
    </source>
</reference>
<evidence type="ECO:0000313" key="3">
    <source>
        <dbReference type="Proteomes" id="UP000252008"/>
    </source>
</evidence>
<dbReference type="RefSeq" id="WP_083145386.1">
    <property type="nucleotide sequence ID" value="NZ_MVID01000022.1"/>
</dbReference>
<feature type="domain" description="AB hydrolase-1" evidence="1">
    <location>
        <begin position="25"/>
        <end position="263"/>
    </location>
</feature>
<keyword evidence="3" id="KW-1185">Reference proteome</keyword>
<name>A0A375YQP4_MYCPF</name>